<reference evidence="2" key="1">
    <citation type="journal article" date="2009" name="Science">
        <title>The B73 maize genome: complexity, diversity, and dynamics.</title>
        <authorList>
            <person name="Schnable P.S."/>
            <person name="Ware D."/>
            <person name="Fulton R.S."/>
            <person name="Stein J.C."/>
            <person name="Wei F."/>
            <person name="Pasternak S."/>
            <person name="Liang C."/>
            <person name="Zhang J."/>
            <person name="Fulton L."/>
            <person name="Graves T.A."/>
            <person name="Minx P."/>
            <person name="Reily A.D."/>
            <person name="Courtney L."/>
            <person name="Kruchowski S.S."/>
            <person name="Tomlinson C."/>
            <person name="Strong C."/>
            <person name="Delehaunty K."/>
            <person name="Fronick C."/>
            <person name="Courtney B."/>
            <person name="Rock S.M."/>
            <person name="Belter E."/>
            <person name="Du F."/>
            <person name="Kim K."/>
            <person name="Abbott R.M."/>
            <person name="Cotton M."/>
            <person name="Levy A."/>
            <person name="Marchetto P."/>
            <person name="Ochoa K."/>
            <person name="Jackson S.M."/>
            <person name="Gillam B."/>
            <person name="Chen W."/>
            <person name="Yan L."/>
            <person name="Higginbotham J."/>
            <person name="Cardenas M."/>
            <person name="Waligorski J."/>
            <person name="Applebaum E."/>
            <person name="Phelps L."/>
            <person name="Falcone J."/>
            <person name="Kanchi K."/>
            <person name="Thane T."/>
            <person name="Scimone A."/>
            <person name="Thane N."/>
            <person name="Henke J."/>
            <person name="Wang T."/>
            <person name="Ruppert J."/>
            <person name="Shah N."/>
            <person name="Rotter K."/>
            <person name="Hodges J."/>
            <person name="Ingenthron E."/>
            <person name="Cordes M."/>
            <person name="Kohlberg S."/>
            <person name="Sgro J."/>
            <person name="Delgado B."/>
            <person name="Mead K."/>
            <person name="Chinwalla A."/>
            <person name="Leonard S."/>
            <person name="Crouse K."/>
            <person name="Collura K."/>
            <person name="Kudrna D."/>
            <person name="Currie J."/>
            <person name="He R."/>
            <person name="Angelova A."/>
            <person name="Rajasekar S."/>
            <person name="Mueller T."/>
            <person name="Lomeli R."/>
            <person name="Scara G."/>
            <person name="Ko A."/>
            <person name="Delaney K."/>
            <person name="Wissotski M."/>
            <person name="Lopez G."/>
            <person name="Campos D."/>
            <person name="Braidotti M."/>
            <person name="Ashley E."/>
            <person name="Golser W."/>
            <person name="Kim H."/>
            <person name="Lee S."/>
            <person name="Lin J."/>
            <person name="Dujmic Z."/>
            <person name="Kim W."/>
            <person name="Talag J."/>
            <person name="Zuccolo A."/>
            <person name="Fan C."/>
            <person name="Sebastian A."/>
            <person name="Kramer M."/>
            <person name="Spiegel L."/>
            <person name="Nascimento L."/>
            <person name="Zutavern T."/>
            <person name="Miller B."/>
            <person name="Ambroise C."/>
            <person name="Muller S."/>
            <person name="Spooner W."/>
            <person name="Narechania A."/>
            <person name="Ren L."/>
            <person name="Wei S."/>
            <person name="Kumari S."/>
            <person name="Faga B."/>
            <person name="Levy M.J."/>
            <person name="McMahan L."/>
            <person name="Van Buren P."/>
            <person name="Vaughn M.W."/>
            <person name="Ying K."/>
            <person name="Yeh C.-T."/>
            <person name="Emrich S.J."/>
            <person name="Jia Y."/>
            <person name="Kalyanaraman A."/>
            <person name="Hsia A.-P."/>
            <person name="Barbazuk W.B."/>
            <person name="Baucom R.S."/>
            <person name="Brutnell T.P."/>
            <person name="Carpita N.C."/>
            <person name="Chaparro C."/>
            <person name="Chia J.-M."/>
            <person name="Deragon J.-M."/>
            <person name="Estill J.C."/>
            <person name="Fu Y."/>
            <person name="Jeddeloh J.A."/>
            <person name="Han Y."/>
            <person name="Lee H."/>
            <person name="Li P."/>
            <person name="Lisch D.R."/>
            <person name="Liu S."/>
            <person name="Liu Z."/>
            <person name="Nagel D.H."/>
            <person name="McCann M.C."/>
            <person name="SanMiguel P."/>
            <person name="Myers A.M."/>
            <person name="Nettleton D."/>
            <person name="Nguyen J."/>
            <person name="Penning B.W."/>
            <person name="Ponnala L."/>
            <person name="Schneider K.L."/>
            <person name="Schwartz D.C."/>
            <person name="Sharma A."/>
            <person name="Soderlund C."/>
            <person name="Springer N.M."/>
            <person name="Sun Q."/>
            <person name="Wang H."/>
            <person name="Waterman M."/>
            <person name="Westerman R."/>
            <person name="Wolfgruber T.K."/>
            <person name="Yang L."/>
            <person name="Yu Y."/>
            <person name="Zhang L."/>
            <person name="Zhou S."/>
            <person name="Zhu Q."/>
            <person name="Bennetzen J.L."/>
            <person name="Dawe R.K."/>
            <person name="Jiang J."/>
            <person name="Jiang N."/>
            <person name="Presting G.G."/>
            <person name="Wessler S.R."/>
            <person name="Aluru S."/>
            <person name="Martienssen R.A."/>
            <person name="Clifton S.W."/>
            <person name="McCombie W.R."/>
            <person name="Wing R.A."/>
            <person name="Wilson R.K."/>
        </authorList>
    </citation>
    <scope>NUCLEOTIDE SEQUENCE [LARGE SCALE GENOMIC DNA]</scope>
    <source>
        <strain evidence="2">cv. B73</strain>
    </source>
</reference>
<dbReference type="InParanoid" id="A0A804UFG2"/>
<proteinExistence type="predicted"/>
<dbReference type="EnsemblPlants" id="Zm00001eb336140_T001">
    <property type="protein sequence ID" value="Zm00001eb336140_P001"/>
    <property type="gene ID" value="Zm00001eb336140"/>
</dbReference>
<reference evidence="1" key="2">
    <citation type="submission" date="2019-07" db="EMBL/GenBank/DDBJ databases">
        <authorList>
            <person name="Seetharam A."/>
            <person name="Woodhouse M."/>
            <person name="Cannon E."/>
        </authorList>
    </citation>
    <scope>NUCLEOTIDE SEQUENCE [LARGE SCALE GENOMIC DNA]</scope>
    <source>
        <strain evidence="1">cv. B73</strain>
    </source>
</reference>
<accession>A0A804UFG2</accession>
<name>A0A804UFG2_MAIZE</name>
<dbReference type="AlphaFoldDB" id="A0A804UFG2"/>
<sequence>MGRKPVEKMSQTQCQSIVTWAMPQLTDRTKLPNIVDPVIRDTMDPKHLYQDDDDLLQQALAMSMEGGASGSAAVTDSAMAEAGAVDPDLALALQMSVQDANIC</sequence>
<evidence type="ECO:0000313" key="1">
    <source>
        <dbReference type="EnsemblPlants" id="Zm00001eb336140_P001"/>
    </source>
</evidence>
<dbReference type="Pfam" id="PF02809">
    <property type="entry name" value="UIM"/>
    <property type="match status" value="2"/>
</dbReference>
<dbReference type="Gramene" id="Zm00001eb336140_T001">
    <property type="protein sequence ID" value="Zm00001eb336140_P001"/>
    <property type="gene ID" value="Zm00001eb336140"/>
</dbReference>
<reference evidence="1" key="3">
    <citation type="submission" date="2021-05" db="UniProtKB">
        <authorList>
            <consortium name="EnsemblPlants"/>
        </authorList>
    </citation>
    <scope>IDENTIFICATION</scope>
    <source>
        <strain evidence="1">cv. B73</strain>
    </source>
</reference>
<organism evidence="1 2">
    <name type="scientific">Zea mays</name>
    <name type="common">Maize</name>
    <dbReference type="NCBI Taxonomy" id="4577"/>
    <lineage>
        <taxon>Eukaryota</taxon>
        <taxon>Viridiplantae</taxon>
        <taxon>Streptophyta</taxon>
        <taxon>Embryophyta</taxon>
        <taxon>Tracheophyta</taxon>
        <taxon>Spermatophyta</taxon>
        <taxon>Magnoliopsida</taxon>
        <taxon>Liliopsida</taxon>
        <taxon>Poales</taxon>
        <taxon>Poaceae</taxon>
        <taxon>PACMAD clade</taxon>
        <taxon>Panicoideae</taxon>
        <taxon>Andropogonodae</taxon>
        <taxon>Andropogoneae</taxon>
        <taxon>Tripsacinae</taxon>
        <taxon>Zea</taxon>
    </lineage>
</organism>
<dbReference type="Proteomes" id="UP000007305">
    <property type="component" value="Chromosome 8"/>
</dbReference>
<dbReference type="PROSITE" id="PS50330">
    <property type="entry name" value="UIM"/>
    <property type="match status" value="1"/>
</dbReference>
<dbReference type="InterPro" id="IPR003903">
    <property type="entry name" value="UIM_dom"/>
</dbReference>
<keyword evidence="2" id="KW-1185">Reference proteome</keyword>
<evidence type="ECO:0000313" key="2">
    <source>
        <dbReference type="Proteomes" id="UP000007305"/>
    </source>
</evidence>
<protein>
    <submittedName>
        <fullName evidence="1">Uncharacterized protein</fullName>
    </submittedName>
</protein>
<dbReference type="SMART" id="SM00726">
    <property type="entry name" value="UIM"/>
    <property type="match status" value="2"/>
</dbReference>